<dbReference type="STRING" id="1120989.SAMN02745227_01876"/>
<evidence type="ECO:0000256" key="4">
    <source>
        <dbReference type="ARBA" id="ARBA00022597"/>
    </source>
</evidence>
<dbReference type="InterPro" id="IPR004796">
    <property type="entry name" value="PTS_IIC_cello"/>
</dbReference>
<gene>
    <name evidence="11" type="ORF">SAMN02745227_01876</name>
</gene>
<dbReference type="OrthoDB" id="1641940at2"/>
<evidence type="ECO:0000313" key="11">
    <source>
        <dbReference type="EMBL" id="SHK24256.1"/>
    </source>
</evidence>
<evidence type="ECO:0000256" key="1">
    <source>
        <dbReference type="ARBA" id="ARBA00004651"/>
    </source>
</evidence>
<keyword evidence="5 9" id="KW-0812">Transmembrane</keyword>
<feature type="transmembrane region" description="Helical" evidence="9">
    <location>
        <begin position="245"/>
        <end position="262"/>
    </location>
</feature>
<dbReference type="InterPro" id="IPR051088">
    <property type="entry name" value="PTS_Sugar-EIIC/EIIB"/>
</dbReference>
<feature type="transmembrane region" description="Helical" evidence="9">
    <location>
        <begin position="339"/>
        <end position="359"/>
    </location>
</feature>
<dbReference type="PANTHER" id="PTHR33989:SF4">
    <property type="entry name" value="PTS SYSTEM N,N'-DIACETYLCHITOBIOSE-SPECIFIC EIIC COMPONENT"/>
    <property type="match status" value="1"/>
</dbReference>
<dbReference type="PANTHER" id="PTHR33989">
    <property type="match status" value="1"/>
</dbReference>
<comment type="subcellular location">
    <subcellularLocation>
        <location evidence="1">Cell membrane</location>
        <topology evidence="1">Multi-pass membrane protein</topology>
    </subcellularLocation>
</comment>
<protein>
    <recommendedName>
        <fullName evidence="8">Permease IIC component</fullName>
    </recommendedName>
</protein>
<feature type="transmembrane region" description="Helical" evidence="9">
    <location>
        <begin position="282"/>
        <end position="302"/>
    </location>
</feature>
<dbReference type="GO" id="GO:0009401">
    <property type="term" value="P:phosphoenolpyruvate-dependent sugar phosphotransferase system"/>
    <property type="evidence" value="ECO:0007669"/>
    <property type="project" value="InterPro"/>
</dbReference>
<dbReference type="NCBIfam" id="TIGR00410">
    <property type="entry name" value="lacE"/>
    <property type="match status" value="1"/>
</dbReference>
<feature type="transmembrane region" description="Helical" evidence="9">
    <location>
        <begin position="140"/>
        <end position="157"/>
    </location>
</feature>
<keyword evidence="4 8" id="KW-0762">Sugar transport</keyword>
<evidence type="ECO:0000259" key="10">
    <source>
        <dbReference type="PROSITE" id="PS51105"/>
    </source>
</evidence>
<dbReference type="AlphaFoldDB" id="A0A1M6QVN3"/>
<evidence type="ECO:0000256" key="3">
    <source>
        <dbReference type="ARBA" id="ARBA00022475"/>
    </source>
</evidence>
<evidence type="ECO:0000256" key="7">
    <source>
        <dbReference type="ARBA" id="ARBA00023136"/>
    </source>
</evidence>
<dbReference type="RefSeq" id="WP_072908239.1">
    <property type="nucleotide sequence ID" value="NZ_FRAI01000024.1"/>
</dbReference>
<feature type="transmembrane region" description="Helical" evidence="9">
    <location>
        <begin position="379"/>
        <end position="407"/>
    </location>
</feature>
<sequence>MNKFLKWLEEKMMPVVVKIGTQRHVSAMKDGFIAAMPFMIIGSIMLILAFPPFPADTNNFIGKAWYNFANTHFDALMIPYRMTMQIMVLFIATAIGYTLAKSYDLNPLSGALLSLMAFLLVGAQAVNGALPTTFMDGKGVFTAILTSFYSIELMRFLKARNITIKMPDGVPPAIAASFEALIPVFLTVATLYPISLLVHHFSGYSIPELVMEGFKPLVTGVDTLPGILFAVFLAHILWFGGIHGAAIVNGVLGPFYLINLTLNQELLQAGQPLTAIFTQPFWAFYIVLGGSGATFALTCLYLRSKSTQLKSIGKVAILPAIFNINEPIIFGSPIVMNPLLGIPFILAPMVNATIAYFALRFDLVAKVVAQPPWTTPAPIGAMWATNWSVGPAILVILLFFVSGAIYYPFFKVYEKQLLEEEKSNISEVEETGISA</sequence>
<evidence type="ECO:0000256" key="6">
    <source>
        <dbReference type="ARBA" id="ARBA00022989"/>
    </source>
</evidence>
<feature type="transmembrane region" description="Helical" evidence="9">
    <location>
        <begin position="178"/>
        <end position="197"/>
    </location>
</feature>
<accession>A0A1M6QVN3</accession>
<reference evidence="12" key="1">
    <citation type="submission" date="2016-11" db="EMBL/GenBank/DDBJ databases">
        <authorList>
            <person name="Varghese N."/>
            <person name="Submissions S."/>
        </authorList>
    </citation>
    <scope>NUCLEOTIDE SEQUENCE [LARGE SCALE GENOMIC DNA]</scope>
    <source>
        <strain evidence="12">DSM 14826</strain>
    </source>
</reference>
<evidence type="ECO:0000256" key="9">
    <source>
        <dbReference type="SAM" id="Phobius"/>
    </source>
</evidence>
<feature type="transmembrane region" description="Helical" evidence="9">
    <location>
        <begin position="32"/>
        <end position="50"/>
    </location>
</feature>
<name>A0A1M6QVN3_9FIRM</name>
<keyword evidence="2 8" id="KW-0813">Transport</keyword>
<evidence type="ECO:0000256" key="5">
    <source>
        <dbReference type="ARBA" id="ARBA00022692"/>
    </source>
</evidence>
<evidence type="ECO:0000256" key="2">
    <source>
        <dbReference type="ARBA" id="ARBA00022448"/>
    </source>
</evidence>
<feature type="transmembrane region" description="Helical" evidence="9">
    <location>
        <begin position="112"/>
        <end position="134"/>
    </location>
</feature>
<comment type="function">
    <text evidence="8">The phosphoenolpyruvate-dependent sugar phosphotransferase system (PTS), a major carbohydrate active -transport system, catalyzes the phosphorylation of incoming sugar substrates concomitant with their translocation across the cell membrane.</text>
</comment>
<dbReference type="GO" id="GO:0005886">
    <property type="term" value="C:plasma membrane"/>
    <property type="evidence" value="ECO:0007669"/>
    <property type="project" value="UniProtKB-SubCell"/>
</dbReference>
<dbReference type="EMBL" id="FRAI01000024">
    <property type="protein sequence ID" value="SHK24256.1"/>
    <property type="molecule type" value="Genomic_DNA"/>
</dbReference>
<feature type="domain" description="PTS EIIC type-3" evidence="10">
    <location>
        <begin position="8"/>
        <end position="409"/>
    </location>
</feature>
<keyword evidence="6 9" id="KW-1133">Transmembrane helix</keyword>
<dbReference type="Proteomes" id="UP000243547">
    <property type="component" value="Unassembled WGS sequence"/>
</dbReference>
<feature type="transmembrane region" description="Helical" evidence="9">
    <location>
        <begin position="82"/>
        <end position="100"/>
    </location>
</feature>
<dbReference type="Pfam" id="PF02378">
    <property type="entry name" value="PTS_EIIC"/>
    <property type="match status" value="1"/>
</dbReference>
<proteinExistence type="predicted"/>
<dbReference type="InterPro" id="IPR003352">
    <property type="entry name" value="PTS_EIIC"/>
</dbReference>
<keyword evidence="7 8" id="KW-0472">Membrane</keyword>
<evidence type="ECO:0000313" key="12">
    <source>
        <dbReference type="Proteomes" id="UP000243547"/>
    </source>
</evidence>
<dbReference type="GO" id="GO:0008982">
    <property type="term" value="F:protein-N(PI)-phosphohistidine-sugar phosphotransferase activity"/>
    <property type="evidence" value="ECO:0007669"/>
    <property type="project" value="UniProtKB-UniRule"/>
</dbReference>
<organism evidence="11 12">
    <name type="scientific">Anaerobranca californiensis DSM 14826</name>
    <dbReference type="NCBI Taxonomy" id="1120989"/>
    <lineage>
        <taxon>Bacteria</taxon>
        <taxon>Bacillati</taxon>
        <taxon>Bacillota</taxon>
        <taxon>Clostridia</taxon>
        <taxon>Eubacteriales</taxon>
        <taxon>Proteinivoracaceae</taxon>
        <taxon>Anaerobranca</taxon>
    </lineage>
</organism>
<evidence type="ECO:0000256" key="8">
    <source>
        <dbReference type="PIRNR" id="PIRNR006351"/>
    </source>
</evidence>
<keyword evidence="12" id="KW-1185">Reference proteome</keyword>
<dbReference type="PIRSF" id="PIRSF006351">
    <property type="entry name" value="PTS_EIIC-Cellobiose"/>
    <property type="match status" value="1"/>
</dbReference>
<feature type="transmembrane region" description="Helical" evidence="9">
    <location>
        <begin position="217"/>
        <end position="238"/>
    </location>
</feature>
<keyword evidence="3 8" id="KW-1003">Cell membrane</keyword>
<dbReference type="PROSITE" id="PS51105">
    <property type="entry name" value="PTS_EIIC_TYPE_3"/>
    <property type="match status" value="1"/>
</dbReference>
<dbReference type="InterPro" id="IPR004501">
    <property type="entry name" value="PTS_EIIC_3"/>
</dbReference>